<evidence type="ECO:0000313" key="6">
    <source>
        <dbReference type="EMBL" id="LAC20937.1"/>
    </source>
</evidence>
<keyword evidence="3" id="KW-0687">Ribonucleoprotein</keyword>
<protein>
    <recommendedName>
        <fullName evidence="4">Large ribosomal subunit protein bL17m</fullName>
    </recommendedName>
    <alternativeName>
        <fullName evidence="5">39S ribosomal protein L17, mitochondrial</fullName>
    </alternativeName>
</protein>
<dbReference type="PANTHER" id="PTHR14413">
    <property type="entry name" value="RIBOSOMAL PROTEIN L17"/>
    <property type="match status" value="1"/>
</dbReference>
<dbReference type="FunFam" id="3.90.1030.10:FF:000009">
    <property type="entry name" value="39S ribosomal protein L17, mitochondrial"/>
    <property type="match status" value="1"/>
</dbReference>
<evidence type="ECO:0000256" key="1">
    <source>
        <dbReference type="ARBA" id="ARBA00008777"/>
    </source>
</evidence>
<dbReference type="InterPro" id="IPR036373">
    <property type="entry name" value="Ribosomal_bL17_sf"/>
</dbReference>
<organism evidence="6">
    <name type="scientific">Hirondellea gigas</name>
    <dbReference type="NCBI Taxonomy" id="1518452"/>
    <lineage>
        <taxon>Eukaryota</taxon>
        <taxon>Metazoa</taxon>
        <taxon>Ecdysozoa</taxon>
        <taxon>Arthropoda</taxon>
        <taxon>Crustacea</taxon>
        <taxon>Multicrustacea</taxon>
        <taxon>Malacostraca</taxon>
        <taxon>Eumalacostraca</taxon>
        <taxon>Peracarida</taxon>
        <taxon>Amphipoda</taxon>
        <taxon>Amphilochidea</taxon>
        <taxon>Lysianassida</taxon>
        <taxon>Lysianassidira</taxon>
        <taxon>Lysianassoidea</taxon>
        <taxon>Lysianassidae</taxon>
        <taxon>Hirondellea</taxon>
    </lineage>
</organism>
<evidence type="ECO:0000256" key="3">
    <source>
        <dbReference type="ARBA" id="ARBA00023274"/>
    </source>
</evidence>
<name>A0A6A7FQQ0_9CRUS</name>
<keyword evidence="2 6" id="KW-0689">Ribosomal protein</keyword>
<dbReference type="Pfam" id="PF01196">
    <property type="entry name" value="Ribosomal_L17"/>
    <property type="match status" value="1"/>
</dbReference>
<dbReference type="GO" id="GO:0003735">
    <property type="term" value="F:structural constituent of ribosome"/>
    <property type="evidence" value="ECO:0007669"/>
    <property type="project" value="InterPro"/>
</dbReference>
<dbReference type="EMBL" id="IACT01001594">
    <property type="protein sequence ID" value="LAC20937.1"/>
    <property type="molecule type" value="mRNA"/>
</dbReference>
<reference evidence="6" key="1">
    <citation type="submission" date="2017-11" db="EMBL/GenBank/DDBJ databases">
        <title>The sensing device of the deep-sea amphipod.</title>
        <authorList>
            <person name="Kobayashi H."/>
            <person name="Nagahama T."/>
            <person name="Arai W."/>
            <person name="Sasagawa Y."/>
            <person name="Umeda M."/>
            <person name="Hayashi T."/>
            <person name="Nikaido I."/>
            <person name="Watanabe H."/>
            <person name="Oguri K."/>
            <person name="Kitazato H."/>
            <person name="Fujioka K."/>
            <person name="Kido Y."/>
            <person name="Takami H."/>
        </authorList>
    </citation>
    <scope>NUCLEOTIDE SEQUENCE</scope>
    <source>
        <tissue evidence="6">Whole body</tissue>
    </source>
</reference>
<evidence type="ECO:0000256" key="2">
    <source>
        <dbReference type="ARBA" id="ARBA00022980"/>
    </source>
</evidence>
<dbReference type="InterPro" id="IPR000456">
    <property type="entry name" value="Ribosomal_bL17"/>
</dbReference>
<dbReference type="PANTHER" id="PTHR14413:SF16">
    <property type="entry name" value="LARGE RIBOSOMAL SUBUNIT PROTEIN BL17M"/>
    <property type="match status" value="1"/>
</dbReference>
<evidence type="ECO:0000256" key="4">
    <source>
        <dbReference type="ARBA" id="ARBA00035290"/>
    </source>
</evidence>
<evidence type="ECO:0000256" key="5">
    <source>
        <dbReference type="ARBA" id="ARBA00035413"/>
    </source>
</evidence>
<dbReference type="GO" id="GO:0006412">
    <property type="term" value="P:translation"/>
    <property type="evidence" value="ECO:0007669"/>
    <property type="project" value="InterPro"/>
</dbReference>
<sequence length="198" mass="23135">MSQAEFRKLIPALRIAIRPRSLRMRNIDGPGGRLKRIAGHVTNLIRDERVEHNFPTLSEARNYAERLIAEAIRHGDKHQPTMDLANFYLQEKQLVHKLFKVLVPRYRNSTVSYTKMYKAPTITNRKPAAIDHPKGILELRNNPLPPLEPRPIPTRNWIHNVLLEEARKDFAAEKKMEKELALQNQIEDQQRDQNDEID</sequence>
<dbReference type="GO" id="GO:0005762">
    <property type="term" value="C:mitochondrial large ribosomal subunit"/>
    <property type="evidence" value="ECO:0007669"/>
    <property type="project" value="TreeGrafter"/>
</dbReference>
<dbReference type="Gene3D" id="3.90.1030.10">
    <property type="entry name" value="Ribosomal protein L17"/>
    <property type="match status" value="1"/>
</dbReference>
<accession>A0A6A7FQQ0</accession>
<dbReference type="SUPFAM" id="SSF64263">
    <property type="entry name" value="Prokaryotic ribosomal protein L17"/>
    <property type="match status" value="1"/>
</dbReference>
<proteinExistence type="evidence at transcript level"/>
<dbReference type="AlphaFoldDB" id="A0A6A7FQQ0"/>
<comment type="similarity">
    <text evidence="1">Belongs to the bacterial ribosomal protein bL17 family.</text>
</comment>